<dbReference type="InterPro" id="IPR045328">
    <property type="entry name" value="Kre9/Knh1"/>
</dbReference>
<feature type="chain" id="PRO_5045750869" evidence="2">
    <location>
        <begin position="24"/>
        <end position="267"/>
    </location>
</feature>
<protein>
    <submittedName>
        <fullName evidence="5">Cell wall synthesis protein kre9</fullName>
    </submittedName>
</protein>
<evidence type="ECO:0000256" key="1">
    <source>
        <dbReference type="ARBA" id="ARBA00022729"/>
    </source>
</evidence>
<dbReference type="PANTHER" id="PTHR28154">
    <property type="entry name" value="CELL WALL SYNTHESIS PROTEIN KNH1-RELATED"/>
    <property type="match status" value="1"/>
</dbReference>
<evidence type="ECO:0000259" key="3">
    <source>
        <dbReference type="Pfam" id="PF05390"/>
    </source>
</evidence>
<organism evidence="5 6">
    <name type="scientific">Lithohypha guttulata</name>
    <dbReference type="NCBI Taxonomy" id="1690604"/>
    <lineage>
        <taxon>Eukaryota</taxon>
        <taxon>Fungi</taxon>
        <taxon>Dikarya</taxon>
        <taxon>Ascomycota</taxon>
        <taxon>Pezizomycotina</taxon>
        <taxon>Eurotiomycetes</taxon>
        <taxon>Chaetothyriomycetidae</taxon>
        <taxon>Chaetothyriales</taxon>
        <taxon>Trichomeriaceae</taxon>
        <taxon>Lithohypha</taxon>
    </lineage>
</organism>
<gene>
    <name evidence="5" type="primary">KRE9</name>
    <name evidence="5" type="ORF">LTR24_005395</name>
</gene>
<comment type="caution">
    <text evidence="5">The sequence shown here is derived from an EMBL/GenBank/DDBJ whole genome shotgun (WGS) entry which is preliminary data.</text>
</comment>
<sequence>MLPQRHLFASALLASTYLHSASADVSFSSPSAGQVISGSTINVEFAEGSDDPPLADFTTYTLQLCAGGNDATDFTPILTFTSAGDFSKDTYTAKITDLTVGGNTKNAYFLRTMGVAPGGTVINYSSRFTLSGMTGTFSSAVQAGLADVSGTAGPKTDNQVANPQNAAPAGSVAVDAGQFSVPYTMQTGAIRYAPMAVKAPSQITAKGNARQYPTSAWNIWSRKGMPAPDATQTVTNPFTYSVQSMEPTIAAAAQPDDMQKFLNRWKD</sequence>
<feature type="domain" description="Yeast cell wall synthesis Kre9/Knh1 C-terminal" evidence="3">
    <location>
        <begin position="177"/>
        <end position="257"/>
    </location>
</feature>
<name>A0ABR0KAQ9_9EURO</name>
<dbReference type="InterPro" id="IPR018466">
    <property type="entry name" value="Kre9/Knh1-like_N"/>
</dbReference>
<evidence type="ECO:0000256" key="2">
    <source>
        <dbReference type="SAM" id="SignalP"/>
    </source>
</evidence>
<evidence type="ECO:0000313" key="5">
    <source>
        <dbReference type="EMBL" id="KAK5092258.1"/>
    </source>
</evidence>
<keyword evidence="6" id="KW-1185">Reference proteome</keyword>
<feature type="domain" description="Yeast cell wall synthesis Kre9/Knh1-like N-terminal" evidence="4">
    <location>
        <begin position="29"/>
        <end position="130"/>
    </location>
</feature>
<accession>A0ABR0KAQ9</accession>
<proteinExistence type="predicted"/>
<keyword evidence="1 2" id="KW-0732">Signal</keyword>
<reference evidence="5 6" key="1">
    <citation type="submission" date="2023-08" db="EMBL/GenBank/DDBJ databases">
        <title>Black Yeasts Isolated from many extreme environments.</title>
        <authorList>
            <person name="Coleine C."/>
            <person name="Stajich J.E."/>
            <person name="Selbmann L."/>
        </authorList>
    </citation>
    <scope>NUCLEOTIDE SEQUENCE [LARGE SCALE GENOMIC DNA]</scope>
    <source>
        <strain evidence="5 6">CCFEE 5885</strain>
    </source>
</reference>
<dbReference type="InterPro" id="IPR008659">
    <property type="entry name" value="Kre9/Knh1_C"/>
</dbReference>
<dbReference type="Proteomes" id="UP001345013">
    <property type="component" value="Unassembled WGS sequence"/>
</dbReference>
<evidence type="ECO:0000313" key="6">
    <source>
        <dbReference type="Proteomes" id="UP001345013"/>
    </source>
</evidence>
<feature type="signal peptide" evidence="2">
    <location>
        <begin position="1"/>
        <end position="23"/>
    </location>
</feature>
<evidence type="ECO:0000259" key="4">
    <source>
        <dbReference type="Pfam" id="PF10342"/>
    </source>
</evidence>
<dbReference type="Pfam" id="PF05390">
    <property type="entry name" value="Kre9_KNH1_C"/>
    <property type="match status" value="1"/>
</dbReference>
<dbReference type="EMBL" id="JAVRRG010000061">
    <property type="protein sequence ID" value="KAK5092258.1"/>
    <property type="molecule type" value="Genomic_DNA"/>
</dbReference>
<dbReference type="PANTHER" id="PTHR28154:SF1">
    <property type="entry name" value="CELL WALL SYNTHESIS PROTEIN KNH1-RELATED"/>
    <property type="match status" value="1"/>
</dbReference>
<dbReference type="Pfam" id="PF10342">
    <property type="entry name" value="Kre9_KNH"/>
    <property type="match status" value="1"/>
</dbReference>